<evidence type="ECO:0000256" key="7">
    <source>
        <dbReference type="SAM" id="Phobius"/>
    </source>
</evidence>
<evidence type="ECO:0000313" key="8">
    <source>
        <dbReference type="EMBL" id="RKQ91711.1"/>
    </source>
</evidence>
<dbReference type="OrthoDB" id="5191770at2"/>
<sequence>MFELILQTLAYSGIGLVVLVVGFLALDLLTPGRLGTHVMEGNRGAGLIAGTGLASLGLILWFSIYFTGAGWDGLDDAAIFGLIGVVTQAVGFLILDMLIPGKLADHCFDGGSERVHAAGYVTAGIQLSVALVICASLT</sequence>
<organism evidence="8 9">
    <name type="scientific">Solirubrobacter pauli</name>
    <dbReference type="NCBI Taxonomy" id="166793"/>
    <lineage>
        <taxon>Bacteria</taxon>
        <taxon>Bacillati</taxon>
        <taxon>Actinomycetota</taxon>
        <taxon>Thermoleophilia</taxon>
        <taxon>Solirubrobacterales</taxon>
        <taxon>Solirubrobacteraceae</taxon>
        <taxon>Solirubrobacter</taxon>
    </lineage>
</organism>
<keyword evidence="4 7" id="KW-0812">Transmembrane</keyword>
<feature type="transmembrane region" description="Helical" evidence="7">
    <location>
        <begin position="6"/>
        <end position="26"/>
    </location>
</feature>
<comment type="caution">
    <text evidence="8">The sequence shown here is derived from an EMBL/GenBank/DDBJ whole genome shotgun (WGS) entry which is preliminary data.</text>
</comment>
<keyword evidence="3" id="KW-1003">Cell membrane</keyword>
<keyword evidence="9" id="KW-1185">Reference proteome</keyword>
<dbReference type="GO" id="GO:0005886">
    <property type="term" value="C:plasma membrane"/>
    <property type="evidence" value="ECO:0007669"/>
    <property type="project" value="UniProtKB-SubCell"/>
</dbReference>
<dbReference type="Pfam" id="PF03994">
    <property type="entry name" value="DUF350"/>
    <property type="match status" value="1"/>
</dbReference>
<comment type="similarity">
    <text evidence="2">Belongs to the UPF0719 family.</text>
</comment>
<dbReference type="RefSeq" id="WP_121249478.1">
    <property type="nucleotide sequence ID" value="NZ_RBIL01000001.1"/>
</dbReference>
<reference evidence="8 9" key="1">
    <citation type="submission" date="2018-10" db="EMBL/GenBank/DDBJ databases">
        <title>Genomic Encyclopedia of Archaeal and Bacterial Type Strains, Phase II (KMG-II): from individual species to whole genera.</title>
        <authorList>
            <person name="Goeker M."/>
        </authorList>
    </citation>
    <scope>NUCLEOTIDE SEQUENCE [LARGE SCALE GENOMIC DNA]</scope>
    <source>
        <strain evidence="8 9">DSM 14954</strain>
    </source>
</reference>
<evidence type="ECO:0000256" key="5">
    <source>
        <dbReference type="ARBA" id="ARBA00022989"/>
    </source>
</evidence>
<name>A0A660LG68_9ACTN</name>
<proteinExistence type="inferred from homology"/>
<accession>A0A660LG68</accession>
<feature type="transmembrane region" description="Helical" evidence="7">
    <location>
        <begin position="47"/>
        <end position="66"/>
    </location>
</feature>
<dbReference type="EMBL" id="RBIL01000001">
    <property type="protein sequence ID" value="RKQ91711.1"/>
    <property type="molecule type" value="Genomic_DNA"/>
</dbReference>
<evidence type="ECO:0000256" key="1">
    <source>
        <dbReference type="ARBA" id="ARBA00004651"/>
    </source>
</evidence>
<evidence type="ECO:0000313" key="9">
    <source>
        <dbReference type="Proteomes" id="UP000278962"/>
    </source>
</evidence>
<dbReference type="AlphaFoldDB" id="A0A660LG68"/>
<protein>
    <submittedName>
        <fullName evidence="8">Uncharacterized membrane protein YjfL (UPF0719 family)</fullName>
    </submittedName>
</protein>
<keyword evidence="5 7" id="KW-1133">Transmembrane helix</keyword>
<evidence type="ECO:0000256" key="2">
    <source>
        <dbReference type="ARBA" id="ARBA00005779"/>
    </source>
</evidence>
<comment type="subcellular location">
    <subcellularLocation>
        <location evidence="1">Cell membrane</location>
        <topology evidence="1">Multi-pass membrane protein</topology>
    </subcellularLocation>
</comment>
<evidence type="ECO:0000256" key="4">
    <source>
        <dbReference type="ARBA" id="ARBA00022692"/>
    </source>
</evidence>
<evidence type="ECO:0000256" key="6">
    <source>
        <dbReference type="ARBA" id="ARBA00023136"/>
    </source>
</evidence>
<evidence type="ECO:0000256" key="3">
    <source>
        <dbReference type="ARBA" id="ARBA00022475"/>
    </source>
</evidence>
<dbReference type="InterPro" id="IPR007140">
    <property type="entry name" value="DUF350"/>
</dbReference>
<dbReference type="Proteomes" id="UP000278962">
    <property type="component" value="Unassembled WGS sequence"/>
</dbReference>
<keyword evidence="6 7" id="KW-0472">Membrane</keyword>
<feature type="transmembrane region" description="Helical" evidence="7">
    <location>
        <begin position="78"/>
        <end position="99"/>
    </location>
</feature>
<gene>
    <name evidence="8" type="ORF">C8N24_1539</name>
</gene>